<keyword evidence="4" id="KW-1185">Reference proteome</keyword>
<dbReference type="RefSeq" id="WP_250197422.1">
    <property type="nucleotide sequence ID" value="NZ_CP097636.1"/>
</dbReference>
<reference evidence="3" key="1">
    <citation type="submission" date="2022-05" db="EMBL/GenBank/DDBJ databases">
        <title>An RpoN-dependent PEP-CTERM gene is involved in floc formation of an Aquincola tertiaricarbonis strain.</title>
        <authorList>
            <person name="Qiu D."/>
            <person name="Xia M."/>
        </authorList>
    </citation>
    <scope>NUCLEOTIDE SEQUENCE</scope>
    <source>
        <strain evidence="3">RN12</strain>
    </source>
</reference>
<keyword evidence="2" id="KW-1133">Transmembrane helix</keyword>
<evidence type="ECO:0000256" key="1">
    <source>
        <dbReference type="SAM" id="MobiDB-lite"/>
    </source>
</evidence>
<feature type="transmembrane region" description="Helical" evidence="2">
    <location>
        <begin position="44"/>
        <end position="65"/>
    </location>
</feature>
<keyword evidence="2" id="KW-0472">Membrane</keyword>
<evidence type="ECO:0000313" key="3">
    <source>
        <dbReference type="EMBL" id="URI09190.1"/>
    </source>
</evidence>
<sequence length="127" mass="13504">MDTPSPQQDADDGFQRWYVGGTPSADDLEPAPPPPVAPVRRHEGWVAVAGSVAALALLWGFYGVVDDAVVRGAQRQLQPMDPAAEMARASQLPAADSGEAAGEADRTHAVYTLPTQPGTSLHYTRWP</sequence>
<keyword evidence="2" id="KW-0812">Transmembrane</keyword>
<feature type="region of interest" description="Disordered" evidence="1">
    <location>
        <begin position="1"/>
        <end position="36"/>
    </location>
</feature>
<dbReference type="Proteomes" id="UP001056201">
    <property type="component" value="Chromosome 2"/>
</dbReference>
<dbReference type="EMBL" id="CP097636">
    <property type="protein sequence ID" value="URI09190.1"/>
    <property type="molecule type" value="Genomic_DNA"/>
</dbReference>
<accession>A0ABY4S982</accession>
<organism evidence="3 4">
    <name type="scientific">Aquincola tertiaricarbonis</name>
    <dbReference type="NCBI Taxonomy" id="391953"/>
    <lineage>
        <taxon>Bacteria</taxon>
        <taxon>Pseudomonadati</taxon>
        <taxon>Pseudomonadota</taxon>
        <taxon>Betaproteobacteria</taxon>
        <taxon>Burkholderiales</taxon>
        <taxon>Sphaerotilaceae</taxon>
        <taxon>Aquincola</taxon>
    </lineage>
</organism>
<evidence type="ECO:0000256" key="2">
    <source>
        <dbReference type="SAM" id="Phobius"/>
    </source>
</evidence>
<evidence type="ECO:0000313" key="4">
    <source>
        <dbReference type="Proteomes" id="UP001056201"/>
    </source>
</evidence>
<name>A0ABY4S982_AQUTE</name>
<feature type="region of interest" description="Disordered" evidence="1">
    <location>
        <begin position="81"/>
        <end position="105"/>
    </location>
</feature>
<gene>
    <name evidence="3" type="ORF">MW290_26870</name>
</gene>
<proteinExistence type="predicted"/>
<protein>
    <submittedName>
        <fullName evidence="3">Uncharacterized protein</fullName>
    </submittedName>
</protein>